<dbReference type="Proteomes" id="UP000224956">
    <property type="component" value="Segment"/>
</dbReference>
<evidence type="ECO:0000313" key="2">
    <source>
        <dbReference type="Proteomes" id="UP000224956"/>
    </source>
</evidence>
<organism evidence="1 2">
    <name type="scientific">Mycobacterium phage Taquito</name>
    <dbReference type="NCBI Taxonomy" id="1897500"/>
    <lineage>
        <taxon>Viruses</taxon>
        <taxon>Duplodnaviria</taxon>
        <taxon>Heunggongvirae</taxon>
        <taxon>Uroviricota</taxon>
        <taxon>Caudoviricetes</taxon>
        <taxon>Weiservirinae</taxon>
        <taxon>Fionnbharthvirus</taxon>
        <taxon>Fionnbharthvirus taquito</taxon>
    </lineage>
</organism>
<evidence type="ECO:0000313" key="1">
    <source>
        <dbReference type="EMBL" id="AOT23156.1"/>
    </source>
</evidence>
<proteinExistence type="predicted"/>
<dbReference type="EMBL" id="KX621007">
    <property type="protein sequence ID" value="AOT23156.1"/>
    <property type="molecule type" value="Genomic_DNA"/>
</dbReference>
<accession>A0A1D8EQ38</accession>
<gene>
    <name evidence="1" type="ORF">SEA_TAQUITO_35</name>
</gene>
<name>A0A1D8EQ38_9CAUD</name>
<protein>
    <submittedName>
        <fullName evidence="1">Uncharacterized protein</fullName>
    </submittedName>
</protein>
<reference evidence="1 2" key="1">
    <citation type="submission" date="2016-07" db="EMBL/GenBank/DDBJ databases">
        <authorList>
            <person name="Henderson J.H."/>
            <person name="Agbayani G."/>
            <person name="Akanbi A."/>
            <person name="Allen L."/>
            <person name="Anton T."/>
            <person name="Bauer V."/>
            <person name="Benoit R."/>
            <person name="Bhakta Y."/>
            <person name="Binongcal M.A."/>
            <person name="Bobovsky T."/>
            <person name="Bual H."/>
            <person name="Calley B."/>
            <person name="Clark M."/>
            <person name="Conahan B."/>
            <person name="Cone E."/>
            <person name="Dardis C."/>
            <person name="Fangman M."/>
            <person name="Flatgard B."/>
            <person name="Focht K."/>
            <person name="Geraci K."/>
            <person name="Goodwin B."/>
            <person name="Hanson H."/>
            <person name="Hunt G."/>
            <person name="Hutton S."/>
            <person name="Illback M."/>
            <person name="Jamsa A."/>
            <person name="Konzek B."/>
            <person name="Kraus A."/>
            <person name="Kuenzi M."/>
            <person name="Laird K."/>
            <person name="Lieb M."/>
            <person name="MacKenzie A."/>
            <person name="Maurer K."/>
            <person name="Miera M."/>
            <person name="Mishler B."/>
            <person name="Naughton C."/>
            <person name="Nease R."/>
            <person name="Nelson B."/>
            <person name="Nigg N."/>
            <person name="O'Sullivan K."/>
            <person name="Orion I."/>
            <person name="Peterson C."/>
            <person name="Peterson S."/>
            <person name="Roletto M."/>
            <person name="Rush L."/>
            <person name="Schlatter T."/>
            <person name="Seidl R."/>
            <person name="Sevy E."/>
            <person name="Sonderby V."/>
            <person name="Souers H."/>
            <person name="Syvertson H."/>
            <person name="Taggard K."/>
            <person name="Takasugi J."/>
            <person name="Tietge S."/>
            <person name="Vasquez C."/>
            <person name="Velasco R."/>
            <person name="Virk M."/>
            <person name="Vologdin S."/>
            <person name="Wing S."/>
            <person name="Winslow J."/>
            <person name="Young E."/>
            <person name="Cunanan N."/>
            <person name="Dasiuk E."/>
            <person name="Fudge K."/>
            <person name="Murphy A."/>
            <person name="Poxleitner M.K."/>
            <person name="Ettinger A.-S.H."/>
            <person name="Anders K.R."/>
            <person name="Schaff J.E."/>
            <person name="Dashiell C.L."/>
            <person name="Macialek J.A."/>
            <person name="Braun M.A."/>
            <person name="Delesalle V.A."/>
            <person name="Hughes L.E."/>
            <person name="Ware V.C."/>
            <person name="Bradley K.W."/>
            <person name="Barker L.P."/>
            <person name="Asai D.J."/>
            <person name="Bowman C.A."/>
            <person name="Russell D.A."/>
            <person name="Pope W.H."/>
            <person name="Jacobs-Sera D."/>
            <person name="Hendrix R.W."/>
            <person name="Hatfull G.F."/>
        </authorList>
    </citation>
    <scope>NUCLEOTIDE SEQUENCE [LARGE SCALE GENOMIC DNA]</scope>
</reference>
<keyword evidence="2" id="KW-1185">Reference proteome</keyword>
<sequence>MSLADDVAAGNVAPAGIGPSSRCSVCRWYERLDQRDRDAFDQWLDDVAAGVEGRTVSGLWWLCRANGLRASRRWFAEHVNVCHVAG</sequence>